<accession>A0A915D9G4</accession>
<evidence type="ECO:0000313" key="2">
    <source>
        <dbReference type="Proteomes" id="UP000887574"/>
    </source>
</evidence>
<dbReference type="Pfam" id="PF07039">
    <property type="entry name" value="SGF29_Tudor"/>
    <property type="match status" value="1"/>
</dbReference>
<evidence type="ECO:0000313" key="3">
    <source>
        <dbReference type="WBParaSite" id="jg17248"/>
    </source>
</evidence>
<sequence length="348" mass="40708">MDIERSIENLKHKIKEDTIALVKLQQQIKHIFSQSTSTVQQQLQLSQSNPFKPSQVKNEAKKQYLINFYEESLGLKQREAKQGRELLAWIKKLRSLELQQKLISAGGDLHLCDTLELLEQEAKSLPLYIQDVQSLVVGYIQANKEWLLWQVMKIKLDKNGKEKYILDQPYSYELRKCLSTKNKNKKKSDSLVKLRRSKIIPLPKYNADHKRHATALFQPGAMVLAMFPRTTAFYDACVLKTPCVRHWRITTISVGVEKYVLPFKDIFMKKVSCGYDVPWINSHRVLDKMFCIHWRFLLKVTFPMQINIECVVMYKKTTAPTSFSAHMISFYLQLCNFVYYPYQSLVSI</sequence>
<dbReference type="InterPro" id="IPR037802">
    <property type="entry name" value="SGF29"/>
</dbReference>
<organism evidence="2 3">
    <name type="scientific">Ditylenchus dipsaci</name>
    <dbReference type="NCBI Taxonomy" id="166011"/>
    <lineage>
        <taxon>Eukaryota</taxon>
        <taxon>Metazoa</taxon>
        <taxon>Ecdysozoa</taxon>
        <taxon>Nematoda</taxon>
        <taxon>Chromadorea</taxon>
        <taxon>Rhabditida</taxon>
        <taxon>Tylenchina</taxon>
        <taxon>Tylenchomorpha</taxon>
        <taxon>Sphaerularioidea</taxon>
        <taxon>Anguinidae</taxon>
        <taxon>Anguininae</taxon>
        <taxon>Ditylenchus</taxon>
    </lineage>
</organism>
<dbReference type="Gene3D" id="2.30.30.140">
    <property type="match status" value="1"/>
</dbReference>
<dbReference type="AlphaFoldDB" id="A0A915D9G4"/>
<dbReference type="Proteomes" id="UP000887574">
    <property type="component" value="Unplaced"/>
</dbReference>
<name>A0A915D9G4_9BILA</name>
<keyword evidence="2" id="KW-1185">Reference proteome</keyword>
<dbReference type="PANTHER" id="PTHR21539:SF0">
    <property type="entry name" value="SAGA-ASSOCIATED FACTOR 29"/>
    <property type="match status" value="1"/>
</dbReference>
<dbReference type="InterPro" id="IPR010750">
    <property type="entry name" value="SGF29_tudor-like_dom"/>
</dbReference>
<proteinExistence type="predicted"/>
<evidence type="ECO:0000259" key="1">
    <source>
        <dbReference type="Pfam" id="PF07039"/>
    </source>
</evidence>
<reference evidence="3" key="1">
    <citation type="submission" date="2022-11" db="UniProtKB">
        <authorList>
            <consortium name="WormBaseParasite"/>
        </authorList>
    </citation>
    <scope>IDENTIFICATION</scope>
</reference>
<dbReference type="PANTHER" id="PTHR21539">
    <property type="entry name" value="SAGA-ASSOCIATED FACTOR 29"/>
    <property type="match status" value="1"/>
</dbReference>
<dbReference type="WBParaSite" id="jg17248">
    <property type="protein sequence ID" value="jg17248"/>
    <property type="gene ID" value="jg17248"/>
</dbReference>
<protein>
    <submittedName>
        <fullName evidence="3">SGF29 C-terminal domain-containing protein</fullName>
    </submittedName>
</protein>
<feature type="domain" description="SGF29 C-terminal" evidence="1">
    <location>
        <begin position="143"/>
        <end position="265"/>
    </location>
</feature>
<dbReference type="GO" id="GO:0000124">
    <property type="term" value="C:SAGA complex"/>
    <property type="evidence" value="ECO:0007669"/>
    <property type="project" value="InterPro"/>
</dbReference>